<evidence type="ECO:0000256" key="5">
    <source>
        <dbReference type="ARBA" id="ARBA00022729"/>
    </source>
</evidence>
<keyword evidence="3 8" id="KW-1134">Transmembrane beta strand</keyword>
<comment type="similarity">
    <text evidence="8">Belongs to the TonB-dependent receptor family.</text>
</comment>
<dbReference type="Proteomes" id="UP000286701">
    <property type="component" value="Unassembled WGS sequence"/>
</dbReference>
<keyword evidence="5 9" id="KW-0732">Signal</keyword>
<name>A0A3S3YXM4_9SPHI</name>
<comment type="caution">
    <text evidence="11">The sequence shown here is derived from an EMBL/GenBank/DDBJ whole genome shotgun (WGS) entry which is preliminary data.</text>
</comment>
<evidence type="ECO:0000256" key="1">
    <source>
        <dbReference type="ARBA" id="ARBA00004571"/>
    </source>
</evidence>
<evidence type="ECO:0000256" key="7">
    <source>
        <dbReference type="ARBA" id="ARBA00023237"/>
    </source>
</evidence>
<sequence>MKRFFMLISFVLLAHLVSAQNTFRAKVFNDQTKAALKGATATIPDLKISISADTSGLLTIPNIPNGKFEIEITYVGFGKSEKVYSFPMQTPDQVLTINLEPSTGELAEVTVQTTRTNQNLRDIPTRIEALPLEELDEKSTMRPGDVRMLLGETTGIHVQQTSAVSGSASFRIQGLGSRYTQLLQDGMPLYSGFSGNLSLLQISPLDLRQVEFIKGSASTLYGGGAIAGLVNLISKVPEKSPELTFLLNGTSAKGADASGYYSQKWKHIGTTIFGSYNYNGAYDPSNTGLSAIPLTKRFTINPKVFLYMDEHNSGWFGVNTTYENRLGGDLQVISGQPDNVHQYFEQNKTFRFSTQLSFTHKIDEESKINLKNTICYFDRDLAGPAFDFKGRQVSSYSEVNYVRNGEKASWVAGANLITDHFTAEPPQNSLSYNQVTIGTFVQNTYKANNWFSVESGLRLDINNPAPATPSSGLFILPRINALFKITDHLSSRIGGGLGYKMPSLFNDEVEQDDYVHIQPLNIGNTQAEQSYGLNGDLNYRCALGDEAVINVNQLFFSTRVDRPLILQSNSFINAPGYLNTQGAEINIKLVMDELVFYVGYTYTDTKTHFNGISELQTLTPKNQLSFDVTYEIEGSFRFGAESFYTGPQLLSDGTTGKDYVTFGLLVQKMWKHLDIFVNAENLTDQRQTKWGSIYTGSLTTPKFKNIYAPLDGVVVNAGIRIKLLNK</sequence>
<dbReference type="SUPFAM" id="SSF56935">
    <property type="entry name" value="Porins"/>
    <property type="match status" value="1"/>
</dbReference>
<keyword evidence="4 8" id="KW-0812">Transmembrane</keyword>
<dbReference type="PANTHER" id="PTHR30069">
    <property type="entry name" value="TONB-DEPENDENT OUTER MEMBRANE RECEPTOR"/>
    <property type="match status" value="1"/>
</dbReference>
<gene>
    <name evidence="11" type="ORF">EPL05_19735</name>
</gene>
<proteinExistence type="inferred from homology"/>
<dbReference type="AlphaFoldDB" id="A0A3S3YXM4"/>
<evidence type="ECO:0000256" key="2">
    <source>
        <dbReference type="ARBA" id="ARBA00022448"/>
    </source>
</evidence>
<feature type="chain" id="PRO_5018532563" evidence="9">
    <location>
        <begin position="20"/>
        <end position="726"/>
    </location>
</feature>
<dbReference type="GO" id="GO:0044718">
    <property type="term" value="P:siderophore transmembrane transport"/>
    <property type="evidence" value="ECO:0007669"/>
    <property type="project" value="TreeGrafter"/>
</dbReference>
<protein>
    <submittedName>
        <fullName evidence="11">TonB-dependent receptor</fullName>
    </submittedName>
</protein>
<evidence type="ECO:0000256" key="4">
    <source>
        <dbReference type="ARBA" id="ARBA00022692"/>
    </source>
</evidence>
<dbReference type="Pfam" id="PF07715">
    <property type="entry name" value="Plug"/>
    <property type="match status" value="1"/>
</dbReference>
<evidence type="ECO:0000259" key="10">
    <source>
        <dbReference type="Pfam" id="PF07715"/>
    </source>
</evidence>
<keyword evidence="2 8" id="KW-0813">Transport</keyword>
<evidence type="ECO:0000313" key="11">
    <source>
        <dbReference type="EMBL" id="RWY48375.1"/>
    </source>
</evidence>
<reference evidence="11 12" key="1">
    <citation type="submission" date="2019-01" db="EMBL/GenBank/DDBJ databases">
        <title>Mucilaginibacter antarcticum sp. nov., isolated from antarctic soil.</title>
        <authorList>
            <person name="Yan Y.-Q."/>
            <person name="Du Z.-J."/>
        </authorList>
    </citation>
    <scope>NUCLEOTIDE SEQUENCE [LARGE SCALE GENOMIC DNA]</scope>
    <source>
        <strain evidence="11 12">F01003</strain>
    </source>
</reference>
<dbReference type="InterPro" id="IPR012910">
    <property type="entry name" value="Plug_dom"/>
</dbReference>
<dbReference type="InterPro" id="IPR037066">
    <property type="entry name" value="Plug_dom_sf"/>
</dbReference>
<dbReference type="InterPro" id="IPR036942">
    <property type="entry name" value="Beta-barrel_TonB_sf"/>
</dbReference>
<dbReference type="InterPro" id="IPR008969">
    <property type="entry name" value="CarboxyPept-like_regulatory"/>
</dbReference>
<keyword evidence="7 8" id="KW-0998">Cell outer membrane</keyword>
<evidence type="ECO:0000256" key="9">
    <source>
        <dbReference type="SAM" id="SignalP"/>
    </source>
</evidence>
<dbReference type="SUPFAM" id="SSF49464">
    <property type="entry name" value="Carboxypeptidase regulatory domain-like"/>
    <property type="match status" value="1"/>
</dbReference>
<dbReference type="PROSITE" id="PS52016">
    <property type="entry name" value="TONB_DEPENDENT_REC_3"/>
    <property type="match status" value="1"/>
</dbReference>
<dbReference type="GO" id="GO:0015344">
    <property type="term" value="F:siderophore uptake transmembrane transporter activity"/>
    <property type="evidence" value="ECO:0007669"/>
    <property type="project" value="TreeGrafter"/>
</dbReference>
<dbReference type="Gene3D" id="2.40.170.20">
    <property type="entry name" value="TonB-dependent receptor, beta-barrel domain"/>
    <property type="match status" value="1"/>
</dbReference>
<evidence type="ECO:0000256" key="6">
    <source>
        <dbReference type="ARBA" id="ARBA00023136"/>
    </source>
</evidence>
<comment type="subcellular location">
    <subcellularLocation>
        <location evidence="1 8">Cell outer membrane</location>
        <topology evidence="1 8">Multi-pass membrane protein</topology>
    </subcellularLocation>
</comment>
<dbReference type="OrthoDB" id="1109239at2"/>
<dbReference type="GO" id="GO:0009279">
    <property type="term" value="C:cell outer membrane"/>
    <property type="evidence" value="ECO:0007669"/>
    <property type="project" value="UniProtKB-SubCell"/>
</dbReference>
<dbReference type="EMBL" id="SBIW01000011">
    <property type="protein sequence ID" value="RWY48375.1"/>
    <property type="molecule type" value="Genomic_DNA"/>
</dbReference>
<accession>A0A3S3YXM4</accession>
<dbReference type="Gene3D" id="2.170.130.10">
    <property type="entry name" value="TonB-dependent receptor, plug domain"/>
    <property type="match status" value="1"/>
</dbReference>
<feature type="signal peptide" evidence="9">
    <location>
        <begin position="1"/>
        <end position="19"/>
    </location>
</feature>
<evidence type="ECO:0000256" key="8">
    <source>
        <dbReference type="PROSITE-ProRule" id="PRU01360"/>
    </source>
</evidence>
<keyword evidence="12" id="KW-1185">Reference proteome</keyword>
<organism evidence="11 12">
    <name type="scientific">Mucilaginibacter gilvus</name>
    <dbReference type="NCBI Taxonomy" id="2305909"/>
    <lineage>
        <taxon>Bacteria</taxon>
        <taxon>Pseudomonadati</taxon>
        <taxon>Bacteroidota</taxon>
        <taxon>Sphingobacteriia</taxon>
        <taxon>Sphingobacteriales</taxon>
        <taxon>Sphingobacteriaceae</taxon>
        <taxon>Mucilaginibacter</taxon>
    </lineage>
</organism>
<dbReference type="RefSeq" id="WP_128535722.1">
    <property type="nucleotide sequence ID" value="NZ_SBIW01000011.1"/>
</dbReference>
<evidence type="ECO:0000256" key="3">
    <source>
        <dbReference type="ARBA" id="ARBA00022452"/>
    </source>
</evidence>
<dbReference type="Pfam" id="PF13715">
    <property type="entry name" value="CarbopepD_reg_2"/>
    <property type="match status" value="1"/>
</dbReference>
<feature type="domain" description="TonB-dependent receptor plug" evidence="10">
    <location>
        <begin position="120"/>
        <end position="228"/>
    </location>
</feature>
<keyword evidence="6 8" id="KW-0472">Membrane</keyword>
<keyword evidence="11" id="KW-0675">Receptor</keyword>
<dbReference type="PANTHER" id="PTHR30069:SF29">
    <property type="entry name" value="HEMOGLOBIN AND HEMOGLOBIN-HAPTOGLOBIN-BINDING PROTEIN 1-RELATED"/>
    <property type="match status" value="1"/>
</dbReference>
<evidence type="ECO:0000313" key="12">
    <source>
        <dbReference type="Proteomes" id="UP000286701"/>
    </source>
</evidence>
<dbReference type="InterPro" id="IPR039426">
    <property type="entry name" value="TonB-dep_rcpt-like"/>
</dbReference>